<dbReference type="InterPro" id="IPR021683">
    <property type="entry name" value="DUF3267"/>
</dbReference>
<comment type="caution">
    <text evidence="2">The sequence shown here is derived from an EMBL/GenBank/DDBJ whole genome shotgun (WGS) entry which is preliminary data.</text>
</comment>
<reference evidence="2 3" key="1">
    <citation type="submission" date="2018-08" db="EMBL/GenBank/DDBJ databases">
        <title>A genome reference for cultivated species of the human gut microbiota.</title>
        <authorList>
            <person name="Zou Y."/>
            <person name="Xue W."/>
            <person name="Luo G."/>
        </authorList>
    </citation>
    <scope>NUCLEOTIDE SEQUENCE [LARGE SCALE GENOMIC DNA]</scope>
    <source>
        <strain evidence="2 3">AF28-26</strain>
    </source>
</reference>
<dbReference type="Pfam" id="PF11667">
    <property type="entry name" value="DUF3267"/>
    <property type="match status" value="1"/>
</dbReference>
<protein>
    <submittedName>
        <fullName evidence="2">DUF3267 domain-containing protein</fullName>
    </submittedName>
</protein>
<feature type="transmembrane region" description="Helical" evidence="1">
    <location>
        <begin position="71"/>
        <end position="94"/>
    </location>
</feature>
<gene>
    <name evidence="2" type="ORF">DWY99_02905</name>
</gene>
<feature type="transmembrane region" description="Helical" evidence="1">
    <location>
        <begin position="153"/>
        <end position="173"/>
    </location>
</feature>
<evidence type="ECO:0000313" key="2">
    <source>
        <dbReference type="EMBL" id="RGQ43363.1"/>
    </source>
</evidence>
<sequence length="218" mass="24869">MENEVKCVRTLPDDYTPVYLIDRRSPGPMAVILFVAAFFIDILLVAFPIVLGGVEFTLAVPGLIDTPKQLAFLAAVLLGILLMWNLHELIRLIYCAVVSKGKRLKYHFRPMAPVASIKEFYWTKKTFYVYLLLPPVLFTAGFFIGMACTGSGPFFWMFLLFQLPSLLACYHPVNDAMALHNLPDNVLIYREGWQIKFYAPEGTKTNIKVYKPKPKKKR</sequence>
<evidence type="ECO:0000313" key="3">
    <source>
        <dbReference type="Proteomes" id="UP000284751"/>
    </source>
</evidence>
<feature type="transmembrane region" description="Helical" evidence="1">
    <location>
        <begin position="127"/>
        <end position="147"/>
    </location>
</feature>
<keyword evidence="1" id="KW-0812">Transmembrane</keyword>
<proteinExistence type="predicted"/>
<organism evidence="2 3">
    <name type="scientific">[Clostridium] leptum</name>
    <dbReference type="NCBI Taxonomy" id="1535"/>
    <lineage>
        <taxon>Bacteria</taxon>
        <taxon>Bacillati</taxon>
        <taxon>Bacillota</taxon>
        <taxon>Clostridia</taxon>
        <taxon>Eubacteriales</taxon>
        <taxon>Oscillospiraceae</taxon>
        <taxon>Oscillospiraceae incertae sedis</taxon>
    </lineage>
</organism>
<feature type="transmembrane region" description="Helical" evidence="1">
    <location>
        <begin position="30"/>
        <end position="51"/>
    </location>
</feature>
<name>A0A412AZP4_9FIRM</name>
<keyword evidence="1" id="KW-0472">Membrane</keyword>
<keyword evidence="1" id="KW-1133">Transmembrane helix</keyword>
<evidence type="ECO:0000256" key="1">
    <source>
        <dbReference type="SAM" id="Phobius"/>
    </source>
</evidence>
<dbReference type="EMBL" id="QRTC01000006">
    <property type="protein sequence ID" value="RGQ43363.1"/>
    <property type="molecule type" value="Genomic_DNA"/>
</dbReference>
<dbReference type="AlphaFoldDB" id="A0A412AZP4"/>
<dbReference type="Proteomes" id="UP000284751">
    <property type="component" value="Unassembled WGS sequence"/>
</dbReference>
<accession>A0A412AZP4</accession>